<dbReference type="Proteomes" id="UP000663193">
    <property type="component" value="Chromosome 8"/>
</dbReference>
<accession>A0A7U2F364</accession>
<organism evidence="1 2">
    <name type="scientific">Phaeosphaeria nodorum (strain SN15 / ATCC MYA-4574 / FGSC 10173)</name>
    <name type="common">Glume blotch fungus</name>
    <name type="synonym">Parastagonospora nodorum</name>
    <dbReference type="NCBI Taxonomy" id="321614"/>
    <lineage>
        <taxon>Eukaryota</taxon>
        <taxon>Fungi</taxon>
        <taxon>Dikarya</taxon>
        <taxon>Ascomycota</taxon>
        <taxon>Pezizomycotina</taxon>
        <taxon>Dothideomycetes</taxon>
        <taxon>Pleosporomycetidae</taxon>
        <taxon>Pleosporales</taxon>
        <taxon>Pleosporineae</taxon>
        <taxon>Phaeosphaeriaceae</taxon>
        <taxon>Parastagonospora</taxon>
    </lineage>
</organism>
<evidence type="ECO:0000313" key="1">
    <source>
        <dbReference type="EMBL" id="QRC97823.1"/>
    </source>
</evidence>
<protein>
    <submittedName>
        <fullName evidence="1">Uncharacterized protein</fullName>
    </submittedName>
</protein>
<evidence type="ECO:0000313" key="2">
    <source>
        <dbReference type="Proteomes" id="UP000663193"/>
    </source>
</evidence>
<proteinExistence type="predicted"/>
<sequence length="89" mass="9337">MSLTPVTVRTGLRRLQGGAVIVSQVSTLGFIDLAASPLRRVVGHSASKESKFKSRQSGCAFAFVCQPGPGGLFRQACSAIHVSLSVTFT</sequence>
<name>A0A7U2F364_PHANO</name>
<dbReference type="AlphaFoldDB" id="A0A7U2F364"/>
<keyword evidence="2" id="KW-1185">Reference proteome</keyword>
<dbReference type="VEuPathDB" id="FungiDB:JI435_411080"/>
<gene>
    <name evidence="1" type="ORF">JI435_411080</name>
</gene>
<dbReference type="EMBL" id="CP069030">
    <property type="protein sequence ID" value="QRC97823.1"/>
    <property type="molecule type" value="Genomic_DNA"/>
</dbReference>
<reference evidence="2" key="1">
    <citation type="journal article" date="2021" name="BMC Genomics">
        <title>Chromosome-level genome assembly and manually-curated proteome of model necrotroph Parastagonospora nodorum Sn15 reveals a genome-wide trove of candidate effector homologs, and redundancy of virulence-related functions within an accessory chromosome.</title>
        <authorList>
            <person name="Bertazzoni S."/>
            <person name="Jones D.A.B."/>
            <person name="Phan H.T."/>
            <person name="Tan K.-C."/>
            <person name="Hane J.K."/>
        </authorList>
    </citation>
    <scope>NUCLEOTIDE SEQUENCE [LARGE SCALE GENOMIC DNA]</scope>
    <source>
        <strain evidence="2">SN15 / ATCC MYA-4574 / FGSC 10173)</strain>
    </source>
</reference>